<proteinExistence type="predicted"/>
<evidence type="ECO:0000313" key="1">
    <source>
        <dbReference type="EMBL" id="GMI46140.1"/>
    </source>
</evidence>
<protein>
    <submittedName>
        <fullName evidence="1">Uncharacterized protein</fullName>
    </submittedName>
</protein>
<dbReference type="Gene3D" id="2.40.50.100">
    <property type="match status" value="1"/>
</dbReference>
<gene>
    <name evidence="1" type="ORF">TrCOL_g5973</name>
</gene>
<evidence type="ECO:0000313" key="2">
    <source>
        <dbReference type="Proteomes" id="UP001165065"/>
    </source>
</evidence>
<accession>A0A9W7GLN0</accession>
<dbReference type="EMBL" id="BRYA01000283">
    <property type="protein sequence ID" value="GMI46140.1"/>
    <property type="molecule type" value="Genomic_DNA"/>
</dbReference>
<organism evidence="1 2">
    <name type="scientific">Triparma columacea</name>
    <dbReference type="NCBI Taxonomy" id="722753"/>
    <lineage>
        <taxon>Eukaryota</taxon>
        <taxon>Sar</taxon>
        <taxon>Stramenopiles</taxon>
        <taxon>Ochrophyta</taxon>
        <taxon>Bolidophyceae</taxon>
        <taxon>Parmales</taxon>
        <taxon>Triparmaceae</taxon>
        <taxon>Triparma</taxon>
    </lineage>
</organism>
<dbReference type="AlphaFoldDB" id="A0A9W7GLN0"/>
<name>A0A9W7GLN0_9STRA</name>
<dbReference type="Proteomes" id="UP001165065">
    <property type="component" value="Unassembled WGS sequence"/>
</dbReference>
<keyword evidence="2" id="KW-1185">Reference proteome</keyword>
<sequence>MIRCAEQLLRRQIYNKNINSHHFHTILAYRFSPSHTSSHSLNWTVEVGDEVDCYIPIYTIQGKNVTIFDDGDDTEMIVETCEPGIISYLLDPSKIPSLQPETPIGILSEDTEEHNTIVNLIDQQRPDLEDPDPLKTILKNLEKNQDIVHEVRRFASHGMVVSSFVVC</sequence>
<reference evidence="2" key="1">
    <citation type="journal article" date="2023" name="Commun. Biol.">
        <title>Genome analysis of Parmales, the sister group of diatoms, reveals the evolutionary specialization of diatoms from phago-mixotrophs to photoautotrophs.</title>
        <authorList>
            <person name="Ban H."/>
            <person name="Sato S."/>
            <person name="Yoshikawa S."/>
            <person name="Yamada K."/>
            <person name="Nakamura Y."/>
            <person name="Ichinomiya M."/>
            <person name="Sato N."/>
            <person name="Blanc-Mathieu R."/>
            <person name="Endo H."/>
            <person name="Kuwata A."/>
            <person name="Ogata H."/>
        </authorList>
    </citation>
    <scope>NUCLEOTIDE SEQUENCE [LARGE SCALE GENOMIC DNA]</scope>
</reference>
<dbReference type="OrthoDB" id="10548578at2759"/>
<comment type="caution">
    <text evidence="1">The sequence shown here is derived from an EMBL/GenBank/DDBJ whole genome shotgun (WGS) entry which is preliminary data.</text>
</comment>